<name>A0A495JR29_9ACTN</name>
<organism evidence="2 3">
    <name type="scientific">Micromonospora pisi</name>
    <dbReference type="NCBI Taxonomy" id="589240"/>
    <lineage>
        <taxon>Bacteria</taxon>
        <taxon>Bacillati</taxon>
        <taxon>Actinomycetota</taxon>
        <taxon>Actinomycetes</taxon>
        <taxon>Micromonosporales</taxon>
        <taxon>Micromonosporaceae</taxon>
        <taxon>Micromonospora</taxon>
    </lineage>
</organism>
<evidence type="ECO:0000313" key="3">
    <source>
        <dbReference type="Proteomes" id="UP000277671"/>
    </source>
</evidence>
<protein>
    <submittedName>
        <fullName evidence="2">Uncharacterized protein</fullName>
    </submittedName>
</protein>
<keyword evidence="3" id="KW-1185">Reference proteome</keyword>
<sequence>MANREREPETTTDSDTLATAPRGLTPDLPVGPDDRHRVRNRGRFDTPTPPEPLEFFSIGVSGRIRRNPTA</sequence>
<feature type="region of interest" description="Disordered" evidence="1">
    <location>
        <begin position="1"/>
        <end position="70"/>
    </location>
</feature>
<dbReference type="Proteomes" id="UP000277671">
    <property type="component" value="Unassembled WGS sequence"/>
</dbReference>
<evidence type="ECO:0000313" key="2">
    <source>
        <dbReference type="EMBL" id="RKR91291.1"/>
    </source>
</evidence>
<dbReference type="AlphaFoldDB" id="A0A495JR29"/>
<proteinExistence type="predicted"/>
<dbReference type="EMBL" id="RBKT01000001">
    <property type="protein sequence ID" value="RKR91291.1"/>
    <property type="molecule type" value="Genomic_DNA"/>
</dbReference>
<gene>
    <name evidence="2" type="ORF">BDK92_5684</name>
</gene>
<reference evidence="2 3" key="1">
    <citation type="submission" date="2018-10" db="EMBL/GenBank/DDBJ databases">
        <title>Sequencing the genomes of 1000 actinobacteria strains.</title>
        <authorList>
            <person name="Klenk H.-P."/>
        </authorList>
    </citation>
    <scope>NUCLEOTIDE SEQUENCE [LARGE SCALE GENOMIC DNA]</scope>
    <source>
        <strain evidence="2 3">DSM 45175</strain>
    </source>
</reference>
<dbReference type="RefSeq" id="WP_147457138.1">
    <property type="nucleotide sequence ID" value="NZ_RBKT01000001.1"/>
</dbReference>
<evidence type="ECO:0000256" key="1">
    <source>
        <dbReference type="SAM" id="MobiDB-lite"/>
    </source>
</evidence>
<comment type="caution">
    <text evidence="2">The sequence shown here is derived from an EMBL/GenBank/DDBJ whole genome shotgun (WGS) entry which is preliminary data.</text>
</comment>
<accession>A0A495JR29</accession>